<reference evidence="1" key="1">
    <citation type="journal article" date="2021" name="New Phytol.">
        <title>Evolutionary innovations through gain and loss of genes in the ectomycorrhizal Boletales.</title>
        <authorList>
            <person name="Wu G."/>
            <person name="Miyauchi S."/>
            <person name="Morin E."/>
            <person name="Kuo A."/>
            <person name="Drula E."/>
            <person name="Varga T."/>
            <person name="Kohler A."/>
            <person name="Feng B."/>
            <person name="Cao Y."/>
            <person name="Lipzen A."/>
            <person name="Daum C."/>
            <person name="Hundley H."/>
            <person name="Pangilinan J."/>
            <person name="Johnson J."/>
            <person name="Barry K."/>
            <person name="LaButti K."/>
            <person name="Ng V."/>
            <person name="Ahrendt S."/>
            <person name="Min B."/>
            <person name="Choi I.G."/>
            <person name="Park H."/>
            <person name="Plett J.M."/>
            <person name="Magnuson J."/>
            <person name="Spatafora J.W."/>
            <person name="Nagy L.G."/>
            <person name="Henrissat B."/>
            <person name="Grigoriev I.V."/>
            <person name="Yang Z.L."/>
            <person name="Xu J."/>
            <person name="Martin F.M."/>
        </authorList>
    </citation>
    <scope>NUCLEOTIDE SEQUENCE</scope>
    <source>
        <strain evidence="1">ATCC 28755</strain>
    </source>
</reference>
<gene>
    <name evidence="1" type="ORF">BJ138DRAFT_1150505</name>
</gene>
<evidence type="ECO:0000313" key="1">
    <source>
        <dbReference type="EMBL" id="KAH7911503.1"/>
    </source>
</evidence>
<protein>
    <submittedName>
        <fullName evidence="1">Uncharacterized protein</fullName>
    </submittedName>
</protein>
<sequence length="429" mass="45368">MKEPGEQELVIIRGPSEIEDDVTNMMPVMEENEEPSEMTMVHHDIPLDRIDSHDTLPEASSTDLMHSAPQEMFTRPSMDGGSLSTSHSQESTSSLLEPHHRMSSDDPRGEAPPYFETVDGDVHQSHGVVNLNEAPAVTVSVAPVAQSTNTGAFDRRSRLSNFFSSFHPGSRAPPVPQGRSPTPSSIHTRDFSSSSATGRPSHNPSHSGSGSISALSSSALRSLRANGNNNAMTSPSTISLDSISAPLTHTLTRSEFRAPKGGLTPEQIKLITSRDALERFGRPYGPDAVAFSASQLSMAAPPPDFDSSQSQTNTTSNHRSGLSVDSMAERRAGSPVSVLEVAGSSRASSSSPERILANHSRAGSTQMSSPSIPAGLYPPSAYQPPRAASRASTVMTFATAAESVSSDPDNPTTPVTARPLTPPTARPLA</sequence>
<organism evidence="1 2">
    <name type="scientific">Hygrophoropsis aurantiaca</name>
    <dbReference type="NCBI Taxonomy" id="72124"/>
    <lineage>
        <taxon>Eukaryota</taxon>
        <taxon>Fungi</taxon>
        <taxon>Dikarya</taxon>
        <taxon>Basidiomycota</taxon>
        <taxon>Agaricomycotina</taxon>
        <taxon>Agaricomycetes</taxon>
        <taxon>Agaricomycetidae</taxon>
        <taxon>Boletales</taxon>
        <taxon>Coniophorineae</taxon>
        <taxon>Hygrophoropsidaceae</taxon>
        <taxon>Hygrophoropsis</taxon>
    </lineage>
</organism>
<dbReference type="EMBL" id="MU267676">
    <property type="protein sequence ID" value="KAH7911503.1"/>
    <property type="molecule type" value="Genomic_DNA"/>
</dbReference>
<accession>A0ACB8AFK8</accession>
<comment type="caution">
    <text evidence="1">The sequence shown here is derived from an EMBL/GenBank/DDBJ whole genome shotgun (WGS) entry which is preliminary data.</text>
</comment>
<keyword evidence="2" id="KW-1185">Reference proteome</keyword>
<evidence type="ECO:0000313" key="2">
    <source>
        <dbReference type="Proteomes" id="UP000790377"/>
    </source>
</evidence>
<name>A0ACB8AFK8_9AGAM</name>
<proteinExistence type="predicted"/>
<dbReference type="Proteomes" id="UP000790377">
    <property type="component" value="Unassembled WGS sequence"/>
</dbReference>